<dbReference type="PANTHER" id="PTHR31303">
    <property type="entry name" value="CTP-DEPENDENT DIACYLGLYCEROL KINASE 1"/>
    <property type="match status" value="1"/>
</dbReference>
<sequence length="649" mass="70205">MSSRRIPIPNTQEVISPSPAEATPKEEYFGRTLRSATRAGKATPPATDGSNSDPEKRARTRSRSPLLEKHGVLPLTSGGITTVPKSKSSRGKSDAYNTNGAKNGHLQAPELSAGHKYWREISRSPGPSGSIPIHSEFRSFIHRHEIPRKVLHVSIGFLTSYLYIKGAEASQIHPVLLAALIPIATADIIRHRYEPFNRFYIRVNGALMRESEVDGYNGVIWYLLGAWAVLRYCPKDVGVMSVLLLSWCDTAASTFGRLWGRYTPMIRKGKSVAGTLAAMVVGISTAVFFWGYIAPKWGAPYRYAITEKQVFAFQGRLSLPAHVKGLLGWKGAQGTITGNLALGVMSLVTGLIACASEAVDLFGWDDNLTIPVLCGAGLMGFLKVFGSPLSNNNCNYLALENRLNIARDLPQSFNMEMYTVAMANRSVRTIKAELEFLADNDLITSAQLSTILNQLPSETATGRGSIRNASVSPAPVAAMNNLNVNGNGRHNETLSEKNSFYGNSNHSNPSPAPPAYPVAPAPPTAPPLTYATALYAYNANDPGDLALQANDRVAVTEYMNAEWWKGCNERTKQEGIFPRNYVKVEEKNTEPPAPTNYGNMPLDVSNGAAEPSKAGKGQEMGKKFGKQLGNAAVFGAGATIGSNIVNSIF</sequence>
<keyword evidence="4" id="KW-0812">Transmembrane</keyword>
<keyword evidence="4" id="KW-1133">Transmembrane helix</keyword>
<dbReference type="Proteomes" id="UP000433883">
    <property type="component" value="Unassembled WGS sequence"/>
</dbReference>
<keyword evidence="4" id="KW-0472">Membrane</keyword>
<evidence type="ECO:0000313" key="7">
    <source>
        <dbReference type="Proteomes" id="UP000433883"/>
    </source>
</evidence>
<dbReference type="InterPro" id="IPR001452">
    <property type="entry name" value="SH3_domain"/>
</dbReference>
<feature type="transmembrane region" description="Helical" evidence="4">
    <location>
        <begin position="272"/>
        <end position="293"/>
    </location>
</feature>
<organism evidence="6 7">
    <name type="scientific">Venturia inaequalis</name>
    <name type="common">Apple scab fungus</name>
    <dbReference type="NCBI Taxonomy" id="5025"/>
    <lineage>
        <taxon>Eukaryota</taxon>
        <taxon>Fungi</taxon>
        <taxon>Dikarya</taxon>
        <taxon>Ascomycota</taxon>
        <taxon>Pezizomycotina</taxon>
        <taxon>Dothideomycetes</taxon>
        <taxon>Pleosporomycetidae</taxon>
        <taxon>Venturiales</taxon>
        <taxon>Venturiaceae</taxon>
        <taxon>Venturia</taxon>
    </lineage>
</organism>
<dbReference type="GO" id="GO:0006654">
    <property type="term" value="P:phosphatidic acid biosynthetic process"/>
    <property type="evidence" value="ECO:0007669"/>
    <property type="project" value="TreeGrafter"/>
</dbReference>
<dbReference type="AlphaFoldDB" id="A0A8H3UJD4"/>
<evidence type="ECO:0000256" key="4">
    <source>
        <dbReference type="SAM" id="Phobius"/>
    </source>
</evidence>
<dbReference type="InterPro" id="IPR037997">
    <property type="entry name" value="Dgk1-like"/>
</dbReference>
<name>A0A8H3UJD4_VENIN</name>
<evidence type="ECO:0000256" key="1">
    <source>
        <dbReference type="ARBA" id="ARBA00022443"/>
    </source>
</evidence>
<feature type="region of interest" description="Disordered" evidence="3">
    <location>
        <begin position="1"/>
        <end position="109"/>
    </location>
</feature>
<protein>
    <recommendedName>
        <fullName evidence="5">SH3 domain-containing protein</fullName>
    </recommendedName>
</protein>
<dbReference type="GO" id="GO:0004143">
    <property type="term" value="F:ATP-dependent diacylglycerol kinase activity"/>
    <property type="evidence" value="ECO:0007669"/>
    <property type="project" value="InterPro"/>
</dbReference>
<dbReference type="PROSITE" id="PS50002">
    <property type="entry name" value="SH3"/>
    <property type="match status" value="1"/>
</dbReference>
<feature type="compositionally biased region" description="Pro residues" evidence="3">
    <location>
        <begin position="510"/>
        <end position="520"/>
    </location>
</feature>
<feature type="domain" description="SH3" evidence="5">
    <location>
        <begin position="526"/>
        <end position="587"/>
    </location>
</feature>
<dbReference type="Pfam" id="PF00018">
    <property type="entry name" value="SH3_1"/>
    <property type="match status" value="1"/>
</dbReference>
<evidence type="ECO:0000256" key="3">
    <source>
        <dbReference type="SAM" id="MobiDB-lite"/>
    </source>
</evidence>
<dbReference type="PANTHER" id="PTHR31303:SF1">
    <property type="entry name" value="CTP-DEPENDENT DIACYLGLYCEROL KINASE 1"/>
    <property type="match status" value="1"/>
</dbReference>
<evidence type="ECO:0000259" key="5">
    <source>
        <dbReference type="PROSITE" id="PS50002"/>
    </source>
</evidence>
<dbReference type="EMBL" id="WNWQ01000316">
    <property type="protein sequence ID" value="KAE9970710.1"/>
    <property type="molecule type" value="Genomic_DNA"/>
</dbReference>
<dbReference type="SMART" id="SM00326">
    <property type="entry name" value="SH3"/>
    <property type="match status" value="1"/>
</dbReference>
<dbReference type="CDD" id="cd00174">
    <property type="entry name" value="SH3"/>
    <property type="match status" value="1"/>
</dbReference>
<reference evidence="6 7" key="1">
    <citation type="submission" date="2019-11" db="EMBL/GenBank/DDBJ databases">
        <title>Venturia inaequalis Genome Resource.</title>
        <authorList>
            <person name="Lichtner F.J."/>
        </authorList>
    </citation>
    <scope>NUCLEOTIDE SEQUENCE [LARGE SCALE GENOMIC DNA]</scope>
    <source>
        <strain evidence="6">Bline_iso_100314</strain>
    </source>
</reference>
<feature type="region of interest" description="Disordered" evidence="3">
    <location>
        <begin position="485"/>
        <end position="520"/>
    </location>
</feature>
<evidence type="ECO:0000313" key="6">
    <source>
        <dbReference type="EMBL" id="KAE9970710.1"/>
    </source>
</evidence>
<dbReference type="SUPFAM" id="SSF50044">
    <property type="entry name" value="SH3-domain"/>
    <property type="match status" value="1"/>
</dbReference>
<feature type="transmembrane region" description="Helical" evidence="4">
    <location>
        <begin position="238"/>
        <end position="260"/>
    </location>
</feature>
<gene>
    <name evidence="6" type="ORF">BLS_004787</name>
</gene>
<feature type="compositionally biased region" description="Polar residues" evidence="3">
    <location>
        <begin position="1"/>
        <end position="15"/>
    </location>
</feature>
<dbReference type="Gene3D" id="2.30.30.40">
    <property type="entry name" value="SH3 Domains"/>
    <property type="match status" value="1"/>
</dbReference>
<dbReference type="GO" id="GO:0005789">
    <property type="term" value="C:endoplasmic reticulum membrane"/>
    <property type="evidence" value="ECO:0007669"/>
    <property type="project" value="TreeGrafter"/>
</dbReference>
<keyword evidence="1 2" id="KW-0728">SH3 domain</keyword>
<accession>A0A8H3UJD4</accession>
<comment type="caution">
    <text evidence="6">The sequence shown here is derived from an EMBL/GenBank/DDBJ whole genome shotgun (WGS) entry which is preliminary data.</text>
</comment>
<feature type="compositionally biased region" description="Polar residues" evidence="3">
    <location>
        <begin position="496"/>
        <end position="509"/>
    </location>
</feature>
<dbReference type="InterPro" id="IPR036028">
    <property type="entry name" value="SH3-like_dom_sf"/>
</dbReference>
<proteinExistence type="predicted"/>
<evidence type="ECO:0000256" key="2">
    <source>
        <dbReference type="PROSITE-ProRule" id="PRU00192"/>
    </source>
</evidence>